<dbReference type="EMBL" id="JABFAC010250645">
    <property type="protein sequence ID" value="MBA0638484.1"/>
    <property type="molecule type" value="Genomic_DNA"/>
</dbReference>
<reference evidence="1 2" key="1">
    <citation type="journal article" date="2019" name="Genome Biol. Evol.">
        <title>Insights into the evolution of the New World diploid cottons (Gossypium, subgenus Houzingenia) based on genome sequencing.</title>
        <authorList>
            <person name="Grover C.E."/>
            <person name="Arick M.A. 2nd"/>
            <person name="Thrash A."/>
            <person name="Conover J.L."/>
            <person name="Sanders W.S."/>
            <person name="Peterson D.G."/>
            <person name="Frelichowski J.E."/>
            <person name="Scheffler J.A."/>
            <person name="Scheffler B.E."/>
            <person name="Wendel J.F."/>
        </authorList>
    </citation>
    <scope>NUCLEOTIDE SEQUENCE [LARGE SCALE GENOMIC DNA]</scope>
    <source>
        <strain evidence="1">27</strain>
        <tissue evidence="1">Leaf</tissue>
    </source>
</reference>
<name>A0A7J8TK26_GOSDV</name>
<accession>A0A7J8TK26</accession>
<comment type="caution">
    <text evidence="1">The sequence shown here is derived from an EMBL/GenBank/DDBJ whole genome shotgun (WGS) entry which is preliminary data.</text>
</comment>
<evidence type="ECO:0000313" key="1">
    <source>
        <dbReference type="EMBL" id="MBA0638484.1"/>
    </source>
</evidence>
<protein>
    <submittedName>
        <fullName evidence="1">Uncharacterized protein</fullName>
    </submittedName>
</protein>
<evidence type="ECO:0000313" key="2">
    <source>
        <dbReference type="Proteomes" id="UP000593561"/>
    </source>
</evidence>
<sequence>MHAGKLVRVDSSNVRSSYLHGSIVTSRRLIGFCIRSSSKTILY</sequence>
<proteinExistence type="predicted"/>
<gene>
    <name evidence="1" type="ORF">Godav_025646</name>
</gene>
<keyword evidence="2" id="KW-1185">Reference proteome</keyword>
<organism evidence="1 2">
    <name type="scientific">Gossypium davidsonii</name>
    <name type="common">Davidson's cotton</name>
    <name type="synonym">Gossypium klotzschianum subsp. davidsonii</name>
    <dbReference type="NCBI Taxonomy" id="34287"/>
    <lineage>
        <taxon>Eukaryota</taxon>
        <taxon>Viridiplantae</taxon>
        <taxon>Streptophyta</taxon>
        <taxon>Embryophyta</taxon>
        <taxon>Tracheophyta</taxon>
        <taxon>Spermatophyta</taxon>
        <taxon>Magnoliopsida</taxon>
        <taxon>eudicotyledons</taxon>
        <taxon>Gunneridae</taxon>
        <taxon>Pentapetalae</taxon>
        <taxon>rosids</taxon>
        <taxon>malvids</taxon>
        <taxon>Malvales</taxon>
        <taxon>Malvaceae</taxon>
        <taxon>Malvoideae</taxon>
        <taxon>Gossypium</taxon>
    </lineage>
</organism>
<dbReference type="AlphaFoldDB" id="A0A7J8TK26"/>
<dbReference type="Proteomes" id="UP000593561">
    <property type="component" value="Unassembled WGS sequence"/>
</dbReference>